<feature type="domain" description="HTH merR-type" evidence="6">
    <location>
        <begin position="2"/>
        <end position="72"/>
    </location>
</feature>
<evidence type="ECO:0000256" key="1">
    <source>
        <dbReference type="ARBA" id="ARBA00022491"/>
    </source>
</evidence>
<dbReference type="PROSITE" id="PS50937">
    <property type="entry name" value="HTH_MERR_2"/>
    <property type="match status" value="1"/>
</dbReference>
<organism evidence="7 8">
    <name type="scientific">Anaerovorax odorimutans</name>
    <dbReference type="NCBI Taxonomy" id="109327"/>
    <lineage>
        <taxon>Bacteria</taxon>
        <taxon>Bacillati</taxon>
        <taxon>Bacillota</taxon>
        <taxon>Clostridia</taxon>
        <taxon>Peptostreptococcales</taxon>
        <taxon>Anaerovoracaceae</taxon>
        <taxon>Anaerovorax</taxon>
    </lineage>
</organism>
<protein>
    <submittedName>
        <fullName evidence="7">MerR family transcriptional regulator</fullName>
    </submittedName>
</protein>
<evidence type="ECO:0000259" key="6">
    <source>
        <dbReference type="PROSITE" id="PS50937"/>
    </source>
</evidence>
<dbReference type="InterPro" id="IPR000551">
    <property type="entry name" value="MerR-type_HTH_dom"/>
</dbReference>
<dbReference type="PANTHER" id="PTHR30204:SF69">
    <property type="entry name" value="MERR-FAMILY TRANSCRIPTIONAL REGULATOR"/>
    <property type="match status" value="1"/>
</dbReference>
<dbReference type="Pfam" id="PF06445">
    <property type="entry name" value="GyrI-like"/>
    <property type="match status" value="1"/>
</dbReference>
<keyword evidence="3" id="KW-0238">DNA-binding</keyword>
<dbReference type="PANTHER" id="PTHR30204">
    <property type="entry name" value="REDOX-CYCLING DRUG-SENSING TRANSCRIPTIONAL ACTIVATOR SOXR"/>
    <property type="match status" value="1"/>
</dbReference>
<dbReference type="SUPFAM" id="SSF55136">
    <property type="entry name" value="Probable bacterial effector-binding domain"/>
    <property type="match status" value="1"/>
</dbReference>
<dbReference type="SUPFAM" id="SSF46955">
    <property type="entry name" value="Putative DNA-binding domain"/>
    <property type="match status" value="1"/>
</dbReference>
<keyword evidence="8" id="KW-1185">Reference proteome</keyword>
<dbReference type="PROSITE" id="PS00552">
    <property type="entry name" value="HTH_MERR_1"/>
    <property type="match status" value="1"/>
</dbReference>
<gene>
    <name evidence="7" type="ORF">NE619_12720</name>
</gene>
<dbReference type="CDD" id="cd01107">
    <property type="entry name" value="HTH_BmrR"/>
    <property type="match status" value="1"/>
</dbReference>
<dbReference type="EMBL" id="JANFXK010000014">
    <property type="protein sequence ID" value="MCQ4637590.1"/>
    <property type="molecule type" value="Genomic_DNA"/>
</dbReference>
<evidence type="ECO:0000313" key="7">
    <source>
        <dbReference type="EMBL" id="MCQ4637590.1"/>
    </source>
</evidence>
<feature type="coiled-coil region" evidence="5">
    <location>
        <begin position="79"/>
        <end position="113"/>
    </location>
</feature>
<dbReference type="SMART" id="SM00422">
    <property type="entry name" value="HTH_MERR"/>
    <property type="match status" value="1"/>
</dbReference>
<evidence type="ECO:0000313" key="8">
    <source>
        <dbReference type="Proteomes" id="UP001524502"/>
    </source>
</evidence>
<keyword evidence="5" id="KW-0175">Coiled coil</keyword>
<keyword evidence="1" id="KW-0678">Repressor</keyword>
<reference evidence="7 8" key="1">
    <citation type="submission" date="2022-06" db="EMBL/GenBank/DDBJ databases">
        <title>Isolation of gut microbiota from human fecal samples.</title>
        <authorList>
            <person name="Pamer E.G."/>
            <person name="Barat B."/>
            <person name="Waligurski E."/>
            <person name="Medina S."/>
            <person name="Paddock L."/>
            <person name="Mostad J."/>
        </authorList>
    </citation>
    <scope>NUCLEOTIDE SEQUENCE [LARGE SCALE GENOMIC DNA]</scope>
    <source>
        <strain evidence="7 8">SL.3.17</strain>
    </source>
</reference>
<evidence type="ECO:0000256" key="5">
    <source>
        <dbReference type="SAM" id="Coils"/>
    </source>
</evidence>
<dbReference type="InterPro" id="IPR047057">
    <property type="entry name" value="MerR_fam"/>
</dbReference>
<sequence length="282" mass="33038">MKYSIGEFANIARVSVKALRYYDKINLFSPSNIDEMTGYRYYREDQITEILLIKELSVFGFSLKEIGQIMDNQSPPTLITALNHRKSELDLEIKNLNRINAQINSKIEDIKAKNSTYPLLNRMNFAIREIKEKFVYSKRRIIDLMEEPAFCMECEQDLKAMGLEAREPYIGIYYYENMEIDDFSHLDTEICLSVERRKFMLEDNRFKTILGGKYVTAIHVGDCYGPDYNDELEETYSEMIRWINTQNYKITGIPAELHLKNSYDPDDPENCITEICIPIESV</sequence>
<name>A0ABT1RQW6_9FIRM</name>
<dbReference type="SMART" id="SM00871">
    <property type="entry name" value="AraC_E_bind"/>
    <property type="match status" value="1"/>
</dbReference>
<dbReference type="Gene3D" id="3.20.80.10">
    <property type="entry name" value="Regulatory factor, effector binding domain"/>
    <property type="match status" value="1"/>
</dbReference>
<evidence type="ECO:0000256" key="3">
    <source>
        <dbReference type="ARBA" id="ARBA00023125"/>
    </source>
</evidence>
<dbReference type="InterPro" id="IPR029442">
    <property type="entry name" value="GyrI-like"/>
</dbReference>
<evidence type="ECO:0000256" key="2">
    <source>
        <dbReference type="ARBA" id="ARBA00023015"/>
    </source>
</evidence>
<dbReference type="InterPro" id="IPR011256">
    <property type="entry name" value="Reg_factor_effector_dom_sf"/>
</dbReference>
<comment type="caution">
    <text evidence="7">The sequence shown here is derived from an EMBL/GenBank/DDBJ whole genome shotgun (WGS) entry which is preliminary data.</text>
</comment>
<dbReference type="InterPro" id="IPR009061">
    <property type="entry name" value="DNA-bd_dom_put_sf"/>
</dbReference>
<dbReference type="Gene3D" id="1.10.1660.10">
    <property type="match status" value="1"/>
</dbReference>
<evidence type="ECO:0000256" key="4">
    <source>
        <dbReference type="ARBA" id="ARBA00023163"/>
    </source>
</evidence>
<accession>A0ABT1RQW6</accession>
<dbReference type="Pfam" id="PF13411">
    <property type="entry name" value="MerR_1"/>
    <property type="match status" value="1"/>
</dbReference>
<proteinExistence type="predicted"/>
<keyword evidence="2" id="KW-0805">Transcription regulation</keyword>
<dbReference type="Proteomes" id="UP001524502">
    <property type="component" value="Unassembled WGS sequence"/>
</dbReference>
<keyword evidence="4" id="KW-0804">Transcription</keyword>
<dbReference type="InterPro" id="IPR010499">
    <property type="entry name" value="AraC_E-bd"/>
</dbReference>